<evidence type="ECO:0000313" key="3">
    <source>
        <dbReference type="Proteomes" id="UP001151760"/>
    </source>
</evidence>
<comment type="caution">
    <text evidence="2">The sequence shown here is derived from an EMBL/GenBank/DDBJ whole genome shotgun (WGS) entry which is preliminary data.</text>
</comment>
<proteinExistence type="predicted"/>
<sequence>MGLPATHPDEGISTTKPLPEGTNINPKYSERLKPLVDRDSSTPLVTALSRTNAEYQPDTKTLLLTIVADIQALLVASDEELKDDSDDDSPSPSKEQPQSSKSRKTDASDSESSSCSETLKLYDNYMPIIERKLEVHNVVKEDPALNKKFLEAAEALETDIQQKDKKSSQNGQNRARNGRAVKDKGVENRYMVTLGDGVLANGVVMILEMDIAFYAIQRTETHSLMIRLRILSIILPISHTHLNNPNACHTLVSYVGTMPIMVMIVHLKSHLSTIRTRVSIKTLIIFYKLH</sequence>
<gene>
    <name evidence="2" type="ORF">Tco_1019590</name>
</gene>
<feature type="compositionally biased region" description="Acidic residues" evidence="1">
    <location>
        <begin position="79"/>
        <end position="89"/>
    </location>
</feature>
<name>A0ABQ5FXV8_9ASTR</name>
<reference evidence="2" key="1">
    <citation type="journal article" date="2022" name="Int. J. Mol. Sci.">
        <title>Draft Genome of Tanacetum Coccineum: Genomic Comparison of Closely Related Tanacetum-Family Plants.</title>
        <authorList>
            <person name="Yamashiro T."/>
            <person name="Shiraishi A."/>
            <person name="Nakayama K."/>
            <person name="Satake H."/>
        </authorList>
    </citation>
    <scope>NUCLEOTIDE SEQUENCE</scope>
</reference>
<feature type="compositionally biased region" description="Low complexity" evidence="1">
    <location>
        <begin position="90"/>
        <end position="100"/>
    </location>
</feature>
<feature type="region of interest" description="Disordered" evidence="1">
    <location>
        <begin position="160"/>
        <end position="179"/>
    </location>
</feature>
<dbReference type="EMBL" id="BQNB010017869">
    <property type="protein sequence ID" value="GJT68110.1"/>
    <property type="molecule type" value="Genomic_DNA"/>
</dbReference>
<keyword evidence="3" id="KW-1185">Reference proteome</keyword>
<dbReference type="Proteomes" id="UP001151760">
    <property type="component" value="Unassembled WGS sequence"/>
</dbReference>
<feature type="region of interest" description="Disordered" evidence="1">
    <location>
        <begin position="1"/>
        <end position="41"/>
    </location>
</feature>
<evidence type="ECO:0000313" key="2">
    <source>
        <dbReference type="EMBL" id="GJT68110.1"/>
    </source>
</evidence>
<feature type="compositionally biased region" description="Basic and acidic residues" evidence="1">
    <location>
        <begin position="28"/>
        <end position="40"/>
    </location>
</feature>
<reference evidence="2" key="2">
    <citation type="submission" date="2022-01" db="EMBL/GenBank/DDBJ databases">
        <authorList>
            <person name="Yamashiro T."/>
            <person name="Shiraishi A."/>
            <person name="Satake H."/>
            <person name="Nakayama K."/>
        </authorList>
    </citation>
    <scope>NUCLEOTIDE SEQUENCE</scope>
</reference>
<feature type="region of interest" description="Disordered" evidence="1">
    <location>
        <begin position="79"/>
        <end position="116"/>
    </location>
</feature>
<feature type="compositionally biased region" description="Polar residues" evidence="1">
    <location>
        <begin position="12"/>
        <end position="26"/>
    </location>
</feature>
<protein>
    <submittedName>
        <fullName evidence="2">Uncharacterized protein</fullName>
    </submittedName>
</protein>
<accession>A0ABQ5FXV8</accession>
<evidence type="ECO:0000256" key="1">
    <source>
        <dbReference type="SAM" id="MobiDB-lite"/>
    </source>
</evidence>
<organism evidence="2 3">
    <name type="scientific">Tanacetum coccineum</name>
    <dbReference type="NCBI Taxonomy" id="301880"/>
    <lineage>
        <taxon>Eukaryota</taxon>
        <taxon>Viridiplantae</taxon>
        <taxon>Streptophyta</taxon>
        <taxon>Embryophyta</taxon>
        <taxon>Tracheophyta</taxon>
        <taxon>Spermatophyta</taxon>
        <taxon>Magnoliopsida</taxon>
        <taxon>eudicotyledons</taxon>
        <taxon>Gunneridae</taxon>
        <taxon>Pentapetalae</taxon>
        <taxon>asterids</taxon>
        <taxon>campanulids</taxon>
        <taxon>Asterales</taxon>
        <taxon>Asteraceae</taxon>
        <taxon>Asteroideae</taxon>
        <taxon>Anthemideae</taxon>
        <taxon>Anthemidinae</taxon>
        <taxon>Tanacetum</taxon>
    </lineage>
</organism>